<dbReference type="Gene3D" id="2.170.150.20">
    <property type="entry name" value="Peptide methionine sulfoxide reductase"/>
    <property type="match status" value="1"/>
</dbReference>
<dbReference type="EMBL" id="CAJFDI010000002">
    <property type="protein sequence ID" value="CAD5216033.1"/>
    <property type="molecule type" value="Genomic_DNA"/>
</dbReference>
<protein>
    <recommendedName>
        <fullName evidence="2 5">Peptide-methionine (R)-S-oxide reductase</fullName>
        <ecNumber evidence="2 5">1.8.4.12</ecNumber>
    </recommendedName>
</protein>
<reference evidence="11" key="1">
    <citation type="submission" date="2016-11" db="UniProtKB">
        <authorList>
            <consortium name="WormBaseParasite"/>
        </authorList>
    </citation>
    <scope>IDENTIFICATION</scope>
</reference>
<evidence type="ECO:0000256" key="4">
    <source>
        <dbReference type="ARBA" id="ARBA00048488"/>
    </source>
</evidence>
<evidence type="ECO:0000256" key="1">
    <source>
        <dbReference type="ARBA" id="ARBA00007174"/>
    </source>
</evidence>
<gene>
    <name evidence="7" type="ORF">BXYJ_LOCUS4327</name>
</gene>
<comment type="similarity">
    <text evidence="1 5">Belongs to the MsrB Met sulfoxide reductase family.</text>
</comment>
<dbReference type="GO" id="GO:0030091">
    <property type="term" value="P:protein repair"/>
    <property type="evidence" value="ECO:0007669"/>
    <property type="project" value="InterPro"/>
</dbReference>
<accession>A0A1I7SVZ8</accession>
<evidence type="ECO:0000259" key="6">
    <source>
        <dbReference type="PROSITE" id="PS51790"/>
    </source>
</evidence>
<dbReference type="PROSITE" id="PS51790">
    <property type="entry name" value="MSRB"/>
    <property type="match status" value="1"/>
</dbReference>
<dbReference type="Pfam" id="PF01641">
    <property type="entry name" value="SelR"/>
    <property type="match status" value="1"/>
</dbReference>
<dbReference type="GO" id="GO:0046872">
    <property type="term" value="F:metal ion binding"/>
    <property type="evidence" value="ECO:0007669"/>
    <property type="project" value="UniProtKB-KW"/>
</dbReference>
<evidence type="ECO:0000313" key="7">
    <source>
        <dbReference type="EMBL" id="CAD5216033.1"/>
    </source>
</evidence>
<proteinExistence type="inferred from homology"/>
<keyword evidence="10" id="KW-1185">Reference proteome</keyword>
<keyword evidence="3 5" id="KW-0560">Oxidoreductase</keyword>
<evidence type="ECO:0000256" key="2">
    <source>
        <dbReference type="ARBA" id="ARBA00012499"/>
    </source>
</evidence>
<comment type="function">
    <text evidence="5">Methionine-sulfoxide reductase that specifically reduces methionine (R)-sulfoxide back to methionine. While in many cases methionine oxidation is the result of random oxidation following oxidative stress, methionine oxidation is also a post-translational modification that takes place on specific residues.</text>
</comment>
<dbReference type="PANTHER" id="PTHR10173:SF52">
    <property type="entry name" value="METHIONINE-R-SULFOXIDE REDUCTASE B1"/>
    <property type="match status" value="1"/>
</dbReference>
<dbReference type="EMBL" id="CAJFCV020000002">
    <property type="protein sequence ID" value="CAG9098569.1"/>
    <property type="molecule type" value="Genomic_DNA"/>
</dbReference>
<evidence type="ECO:0000313" key="10">
    <source>
        <dbReference type="Proteomes" id="UP000659654"/>
    </source>
</evidence>
<dbReference type="Proteomes" id="UP000582659">
    <property type="component" value="Unassembled WGS sequence"/>
</dbReference>
<feature type="domain" description="MsrB" evidence="6">
    <location>
        <begin position="35"/>
        <end position="158"/>
    </location>
</feature>
<dbReference type="EC" id="1.8.4.12" evidence="2 5"/>
<evidence type="ECO:0000313" key="9">
    <source>
        <dbReference type="Proteomes" id="UP000095284"/>
    </source>
</evidence>
<evidence type="ECO:0000256" key="5">
    <source>
        <dbReference type="RuleBase" id="RU365044"/>
    </source>
</evidence>
<dbReference type="GO" id="GO:0005737">
    <property type="term" value="C:cytoplasm"/>
    <property type="evidence" value="ECO:0007669"/>
    <property type="project" value="TreeGrafter"/>
</dbReference>
<organism evidence="9 11">
    <name type="scientific">Bursaphelenchus xylophilus</name>
    <name type="common">Pinewood nematode worm</name>
    <name type="synonym">Aphelenchoides xylophilus</name>
    <dbReference type="NCBI Taxonomy" id="6326"/>
    <lineage>
        <taxon>Eukaryota</taxon>
        <taxon>Metazoa</taxon>
        <taxon>Ecdysozoa</taxon>
        <taxon>Nematoda</taxon>
        <taxon>Chromadorea</taxon>
        <taxon>Rhabditida</taxon>
        <taxon>Tylenchina</taxon>
        <taxon>Tylenchomorpha</taxon>
        <taxon>Aphelenchoidea</taxon>
        <taxon>Aphelenchoididae</taxon>
        <taxon>Bursaphelenchus</taxon>
    </lineage>
</organism>
<evidence type="ECO:0000313" key="8">
    <source>
        <dbReference type="EMBL" id="CAG9098569.1"/>
    </source>
</evidence>
<sequence>MVADESRLPKTPVTSKEAAVKKLLEVYPNPADVPDEEWKKVLTPEEFFVCRQAGTEPSFSGILTKHFAPGKYSCRCCGADLFVSDTKYWAGCGWPSFSESIDEDKNILRIPDTRFGLNRTEVKCKQCHSHLGHVFDDPVPETGERAQWRSCLVGPEDIVQCVQLG</sequence>
<dbReference type="NCBIfam" id="TIGR00357">
    <property type="entry name" value="peptide-methionine (R)-S-oxide reductase MsrB"/>
    <property type="match status" value="1"/>
</dbReference>
<dbReference type="Proteomes" id="UP000659654">
    <property type="component" value="Unassembled WGS sequence"/>
</dbReference>
<dbReference type="eggNOG" id="KOG0856">
    <property type="taxonomic scope" value="Eukaryota"/>
</dbReference>
<comment type="catalytic activity">
    <reaction evidence="4 5">
        <text>L-methionyl-[protein] + [thioredoxin]-disulfide + H2O = L-methionyl-(R)-S-oxide-[protein] + [thioredoxin]-dithiol</text>
        <dbReference type="Rhea" id="RHEA:24164"/>
        <dbReference type="Rhea" id="RHEA-COMP:10698"/>
        <dbReference type="Rhea" id="RHEA-COMP:10700"/>
        <dbReference type="Rhea" id="RHEA-COMP:12313"/>
        <dbReference type="Rhea" id="RHEA-COMP:12314"/>
        <dbReference type="ChEBI" id="CHEBI:15377"/>
        <dbReference type="ChEBI" id="CHEBI:16044"/>
        <dbReference type="ChEBI" id="CHEBI:29950"/>
        <dbReference type="ChEBI" id="CHEBI:45764"/>
        <dbReference type="ChEBI" id="CHEBI:50058"/>
        <dbReference type="EC" id="1.8.4.12"/>
    </reaction>
</comment>
<dbReference type="GO" id="GO:0006979">
    <property type="term" value="P:response to oxidative stress"/>
    <property type="evidence" value="ECO:0007669"/>
    <property type="project" value="InterPro"/>
</dbReference>
<reference evidence="8" key="2">
    <citation type="submission" date="2020-08" db="EMBL/GenBank/DDBJ databases">
        <authorList>
            <person name="Kikuchi T."/>
        </authorList>
    </citation>
    <scope>NUCLEOTIDE SEQUENCE</scope>
    <source>
        <strain evidence="7">Ka4C1</strain>
    </source>
</reference>
<comment type="cofactor">
    <cofactor evidence="5">
        <name>Zn(2+)</name>
        <dbReference type="ChEBI" id="CHEBI:29105"/>
    </cofactor>
    <text evidence="5">Binds 1 zinc ion per subunit.</text>
</comment>
<evidence type="ECO:0000256" key="3">
    <source>
        <dbReference type="ARBA" id="ARBA00023002"/>
    </source>
</evidence>
<dbReference type="GO" id="GO:0033743">
    <property type="term" value="F:peptide-methionine (R)-S-oxide reductase activity"/>
    <property type="evidence" value="ECO:0007669"/>
    <property type="project" value="UniProtKB-EC"/>
</dbReference>
<dbReference type="InterPro" id="IPR011057">
    <property type="entry name" value="Mss4-like_sf"/>
</dbReference>
<dbReference type="WBParaSite" id="BXY_1722800.1">
    <property type="protein sequence ID" value="BXY_1722800.1"/>
    <property type="gene ID" value="BXY_1722800"/>
</dbReference>
<dbReference type="PANTHER" id="PTHR10173">
    <property type="entry name" value="METHIONINE SULFOXIDE REDUCTASE"/>
    <property type="match status" value="1"/>
</dbReference>
<dbReference type="OrthoDB" id="44061at2759"/>
<dbReference type="SMR" id="A0A1I7SVZ8"/>
<dbReference type="InterPro" id="IPR028427">
    <property type="entry name" value="Met_Sox_Rdtase_MsrB"/>
</dbReference>
<dbReference type="InterPro" id="IPR002579">
    <property type="entry name" value="Met_Sox_Rdtase_MsrB_dom"/>
</dbReference>
<dbReference type="AlphaFoldDB" id="A0A1I7SVZ8"/>
<evidence type="ECO:0000313" key="11">
    <source>
        <dbReference type="WBParaSite" id="BXY_1722800.1"/>
    </source>
</evidence>
<keyword evidence="5" id="KW-0479">Metal-binding</keyword>
<dbReference type="SUPFAM" id="SSF51316">
    <property type="entry name" value="Mss4-like"/>
    <property type="match status" value="1"/>
</dbReference>
<dbReference type="Proteomes" id="UP000095284">
    <property type="component" value="Unplaced"/>
</dbReference>
<keyword evidence="5" id="KW-0862">Zinc</keyword>
<name>A0A1I7SVZ8_BURXY</name>